<dbReference type="AlphaFoldDB" id="Q4UJG9"/>
<dbReference type="InterPro" id="IPR009444">
    <property type="entry name" value="Conjugal_tfr_TraD_a-type"/>
</dbReference>
<dbReference type="EMBL" id="CP000054">
    <property type="protein sequence ID" value="AAY62288.1"/>
    <property type="molecule type" value="Genomic_DNA"/>
</dbReference>
<protein>
    <submittedName>
        <fullName evidence="1">Conjugative transfer protein TraD_Ti</fullName>
    </submittedName>
</protein>
<keyword evidence="2" id="KW-1185">Reference proteome</keyword>
<dbReference type="KEGG" id="rfe:RF_p37"/>
<organism evidence="1 2">
    <name type="scientific">Rickettsia felis (strain ATCC VR-1525 / URRWXCal2)</name>
    <name type="common">Rickettsia azadi</name>
    <dbReference type="NCBI Taxonomy" id="315456"/>
    <lineage>
        <taxon>Bacteria</taxon>
        <taxon>Pseudomonadati</taxon>
        <taxon>Pseudomonadota</taxon>
        <taxon>Alphaproteobacteria</taxon>
        <taxon>Rickettsiales</taxon>
        <taxon>Rickettsiaceae</taxon>
        <taxon>Rickettsieae</taxon>
        <taxon>Rickettsia</taxon>
        <taxon>spotted fever group</taxon>
    </lineage>
</organism>
<dbReference type="Pfam" id="PF06412">
    <property type="entry name" value="TraD"/>
    <property type="match status" value="1"/>
</dbReference>
<proteinExistence type="predicted"/>
<evidence type="ECO:0000313" key="1">
    <source>
        <dbReference type="EMBL" id="AAY62288.1"/>
    </source>
</evidence>
<name>Q4UJG9_RICFE</name>
<geneLocation type="plasmid" evidence="1 2">
    <name>pRF</name>
</geneLocation>
<sequence length="85" mass="9807">MSLASLYMRMRMQLQKAVAFDRKSDARKKIMLGGLFVKAGLDYLHPDNAHILYGMLLDCKEQLIINPKIIDKWKSKGQQLLKKSI</sequence>
<reference evidence="1 2" key="1">
    <citation type="journal article" date="2005" name="PLoS Biol.">
        <title>The genome sequence of Rickettsia felis identifies the first putative conjugative plasmid in an obligate intracellular parasite.</title>
        <authorList>
            <person name="Ogata H."/>
            <person name="Renesto P."/>
            <person name="Audic S."/>
            <person name="Robert C."/>
            <person name="Blanc G."/>
            <person name="Fournier P.E."/>
            <person name="Parinello H."/>
            <person name="Claverie J.M."/>
            <person name="Raoult D."/>
        </authorList>
    </citation>
    <scope>NUCLEOTIDE SEQUENCE [LARGE SCALE GENOMIC DNA]</scope>
    <source>
        <strain evidence="2">ATCC VR-1525 / URRWXCal2</strain>
    </source>
</reference>
<accession>Q4UJG9</accession>
<keyword evidence="1" id="KW-0614">Plasmid</keyword>
<dbReference type="HOGENOM" id="CLU_200543_0_0_5"/>
<dbReference type="Proteomes" id="UP000008548">
    <property type="component" value="Plasmid pRF"/>
</dbReference>
<evidence type="ECO:0000313" key="2">
    <source>
        <dbReference type="Proteomes" id="UP000008548"/>
    </source>
</evidence>
<gene>
    <name evidence="1" type="primary">traD_Ti</name>
    <name evidence="1" type="ordered locus">RF_p37</name>
</gene>